<dbReference type="PANTHER" id="PTHR11937">
    <property type="entry name" value="ACTIN"/>
    <property type="match status" value="1"/>
</dbReference>
<dbReference type="PROSITE" id="PS00432">
    <property type="entry name" value="ACTINS_2"/>
    <property type="match status" value="1"/>
</dbReference>
<accession>A0A5J4TEF3</accession>
<organism evidence="1 2">
    <name type="scientific">Streblomastix strix</name>
    <dbReference type="NCBI Taxonomy" id="222440"/>
    <lineage>
        <taxon>Eukaryota</taxon>
        <taxon>Metamonada</taxon>
        <taxon>Preaxostyla</taxon>
        <taxon>Oxymonadida</taxon>
        <taxon>Streblomastigidae</taxon>
        <taxon>Streblomastix</taxon>
    </lineage>
</organism>
<dbReference type="InterPro" id="IPR004000">
    <property type="entry name" value="Actin"/>
</dbReference>
<proteinExistence type="predicted"/>
<dbReference type="Proteomes" id="UP000324800">
    <property type="component" value="Unassembled WGS sequence"/>
</dbReference>
<sequence>CDSDIRRDLYGNVVLSGGSTMFAGMADRMSKELMALAPTAMKIKIVAPAERRTAVWLGGSIFAALPLEKVWITKDEYEESGAGIIHRKCF</sequence>
<comment type="caution">
    <text evidence="1">The sequence shown here is derived from an EMBL/GenBank/DDBJ whole genome shotgun (WGS) entry which is preliminary data.</text>
</comment>
<reference evidence="1 2" key="1">
    <citation type="submission" date="2019-03" db="EMBL/GenBank/DDBJ databases">
        <title>Single cell metagenomics reveals metabolic interactions within the superorganism composed of flagellate Streblomastix strix and complex community of Bacteroidetes bacteria on its surface.</title>
        <authorList>
            <person name="Treitli S.C."/>
            <person name="Kolisko M."/>
            <person name="Husnik F."/>
            <person name="Keeling P."/>
            <person name="Hampl V."/>
        </authorList>
    </citation>
    <scope>NUCLEOTIDE SEQUENCE [LARGE SCALE GENOMIC DNA]</scope>
    <source>
        <strain evidence="1">ST1C</strain>
    </source>
</reference>
<feature type="non-terminal residue" evidence="1">
    <location>
        <position position="1"/>
    </location>
</feature>
<evidence type="ECO:0000313" key="1">
    <source>
        <dbReference type="EMBL" id="KAA6356824.1"/>
    </source>
</evidence>
<dbReference type="InterPro" id="IPR043129">
    <property type="entry name" value="ATPase_NBD"/>
</dbReference>
<name>A0A5J4TEF3_9EUKA</name>
<evidence type="ECO:0000313" key="2">
    <source>
        <dbReference type="Proteomes" id="UP000324800"/>
    </source>
</evidence>
<dbReference type="OrthoDB" id="2011723at2759"/>
<dbReference type="FunFam" id="3.30.420.40:FF:000058">
    <property type="entry name" value="Putative actin-related protein 5"/>
    <property type="match status" value="1"/>
</dbReference>
<dbReference type="Gene3D" id="3.30.420.40">
    <property type="match status" value="1"/>
</dbReference>
<dbReference type="AlphaFoldDB" id="A0A5J4TEF3"/>
<dbReference type="EMBL" id="SNRW01032353">
    <property type="protein sequence ID" value="KAA6356824.1"/>
    <property type="molecule type" value="Genomic_DNA"/>
</dbReference>
<dbReference type="Pfam" id="PF00022">
    <property type="entry name" value="Actin"/>
    <property type="match status" value="1"/>
</dbReference>
<protein>
    <submittedName>
        <fullName evidence="1">Putative actin beta/gamma 1</fullName>
    </submittedName>
</protein>
<gene>
    <name evidence="1" type="ORF">EZS28_047648</name>
</gene>
<dbReference type="InterPro" id="IPR004001">
    <property type="entry name" value="Actin_CS"/>
</dbReference>
<dbReference type="SUPFAM" id="SSF53067">
    <property type="entry name" value="Actin-like ATPase domain"/>
    <property type="match status" value="1"/>
</dbReference>